<evidence type="ECO:0000313" key="2">
    <source>
        <dbReference type="Proteomes" id="UP000010111"/>
    </source>
</evidence>
<dbReference type="Gene3D" id="1.10.1220.10">
    <property type="entry name" value="Met repressor-like"/>
    <property type="match status" value="1"/>
</dbReference>
<dbReference type="STRING" id="1064535.MELS_1124"/>
<organism evidence="1 2">
    <name type="scientific">Megasphaera elsdenii DSM 20460</name>
    <dbReference type="NCBI Taxonomy" id="1064535"/>
    <lineage>
        <taxon>Bacteria</taxon>
        <taxon>Bacillati</taxon>
        <taxon>Bacillota</taxon>
        <taxon>Negativicutes</taxon>
        <taxon>Veillonellales</taxon>
        <taxon>Veillonellaceae</taxon>
        <taxon>Megasphaera</taxon>
    </lineage>
</organism>
<dbReference type="InterPro" id="IPR010985">
    <property type="entry name" value="Ribbon_hlx_hlx"/>
</dbReference>
<dbReference type="AlphaFoldDB" id="G0VPG8"/>
<dbReference type="SUPFAM" id="SSF47598">
    <property type="entry name" value="Ribbon-helix-helix"/>
    <property type="match status" value="1"/>
</dbReference>
<dbReference type="GO" id="GO:0006355">
    <property type="term" value="P:regulation of DNA-templated transcription"/>
    <property type="evidence" value="ECO:0007669"/>
    <property type="project" value="InterPro"/>
</dbReference>
<accession>G0VPG8</accession>
<keyword evidence="2" id="KW-1185">Reference proteome</keyword>
<reference evidence="1 2" key="1">
    <citation type="journal article" date="2011" name="J. Bacteriol.">
        <title>Genome Sequence of the Ruminal Bacterium Megasphaera elsdenii.</title>
        <authorList>
            <person name="Marx H."/>
            <person name="Graf A.B."/>
            <person name="Tatto N."/>
            <person name="Thallinger G.G."/>
            <person name="Mattanovich D."/>
            <person name="Sauer M."/>
        </authorList>
    </citation>
    <scope>NUCLEOTIDE SEQUENCE [LARGE SCALE GENOMIC DNA]</scope>
    <source>
        <strain evidence="1 2">DSM 20460</strain>
    </source>
</reference>
<dbReference type="InterPro" id="IPR013321">
    <property type="entry name" value="Arc_rbn_hlx_hlx"/>
</dbReference>
<protein>
    <submittedName>
        <fullName evidence="1">Uncharacterized protein</fullName>
    </submittedName>
</protein>
<dbReference type="HOGENOM" id="CLU_187427_3_0_9"/>
<dbReference type="GeneID" id="97492084"/>
<evidence type="ECO:0000313" key="1">
    <source>
        <dbReference type="EMBL" id="CCC73346.1"/>
    </source>
</evidence>
<dbReference type="EMBL" id="HE576794">
    <property type="protein sequence ID" value="CCC73346.1"/>
    <property type="molecule type" value="Genomic_DNA"/>
</dbReference>
<sequence length="62" mass="7066">MEESRKKANKKWLAKNYESITIRVPKGTKEQIKAWAEIAGISMAAYIQAACKEKAEKFTHNP</sequence>
<gene>
    <name evidence="1" type="ORF">MELS_1124</name>
</gene>
<dbReference type="RefSeq" id="WP_014016080.1">
    <property type="nucleotide sequence ID" value="NC_015873.1"/>
</dbReference>
<dbReference type="Proteomes" id="UP000010111">
    <property type="component" value="Chromosome"/>
</dbReference>
<name>G0VPG8_MEGEL</name>
<dbReference type="KEGG" id="med:MELS_1124"/>
<proteinExistence type="predicted"/>